<feature type="compositionally biased region" description="Acidic residues" evidence="1">
    <location>
        <begin position="193"/>
        <end position="207"/>
    </location>
</feature>
<reference evidence="2" key="1">
    <citation type="submission" date="2015-10" db="EMBL/GenBank/DDBJ databases">
        <authorList>
            <person name="Regsiter A."/>
            <person name="william w."/>
        </authorList>
    </citation>
    <scope>NUCLEOTIDE SEQUENCE</scope>
    <source>
        <strain evidence="2">Montdore</strain>
    </source>
</reference>
<name>A0A292Q1G5_9PEZI</name>
<evidence type="ECO:0000313" key="3">
    <source>
        <dbReference type="Proteomes" id="UP001412239"/>
    </source>
</evidence>
<evidence type="ECO:0000313" key="2">
    <source>
        <dbReference type="EMBL" id="CUS12540.1"/>
    </source>
</evidence>
<gene>
    <name evidence="2" type="ORF">GSTUAT00003374001</name>
</gene>
<feature type="compositionally biased region" description="Basic and acidic residues" evidence="1">
    <location>
        <begin position="224"/>
        <end position="235"/>
    </location>
</feature>
<dbReference type="EMBL" id="LN890989">
    <property type="protein sequence ID" value="CUS12540.1"/>
    <property type="molecule type" value="Genomic_DNA"/>
</dbReference>
<feature type="region of interest" description="Disordered" evidence="1">
    <location>
        <begin position="156"/>
        <end position="409"/>
    </location>
</feature>
<feature type="compositionally biased region" description="Polar residues" evidence="1">
    <location>
        <begin position="296"/>
        <end position="316"/>
    </location>
</feature>
<organism evidence="2 3">
    <name type="scientific">Tuber aestivum</name>
    <name type="common">summer truffle</name>
    <dbReference type="NCBI Taxonomy" id="59557"/>
    <lineage>
        <taxon>Eukaryota</taxon>
        <taxon>Fungi</taxon>
        <taxon>Dikarya</taxon>
        <taxon>Ascomycota</taxon>
        <taxon>Pezizomycotina</taxon>
        <taxon>Pezizomycetes</taxon>
        <taxon>Pezizales</taxon>
        <taxon>Tuberaceae</taxon>
        <taxon>Tuber</taxon>
    </lineage>
</organism>
<dbReference type="AlphaFoldDB" id="A0A292Q1G5"/>
<proteinExistence type="predicted"/>
<feature type="compositionally biased region" description="Basic and acidic residues" evidence="1">
    <location>
        <begin position="275"/>
        <end position="295"/>
    </location>
</feature>
<feature type="compositionally biased region" description="Polar residues" evidence="1">
    <location>
        <begin position="211"/>
        <end position="223"/>
    </location>
</feature>
<feature type="region of interest" description="Disordered" evidence="1">
    <location>
        <begin position="486"/>
        <end position="536"/>
    </location>
</feature>
<sequence>MSSRQPDNWRQGDSHWGILDMLRSCLSLDDTGEEDDFDDDLSSDNESLPGAQVEHAGYHAHRMEELYLFALGNLALREPIIDSQNERNDSALLSPILPTPVASEQEGREASKNPPHHTLESEASLACSASGYGPIDLTSGSVSTLDLSKCEVGVGGDFESETDNSECGDRESGPAPPVLSSAYPSDPGNGPEGEGEDDGNDDGDDDLGLTQYLSQSGPSSGAESTEKTIHCIYHDDDGDDGPAGPPTPPLRFATPSEYPQFDEDEEADSQVNSKLEVEHSQLPKQSTRPDLHTEEVSYNSTFPSHSNAGSRATGLTTPHPGYDEYDASGEENDEKDRDETDNAYRGLAVPGKESRENPVAHLLRQRHVIRSRPSMSPPAHESSLGELHRASPPSTIDPPAGTQPLGVITPSNEQFPMIKRVFGTVKSTCRFFTADHFDSTHESRQGGPAENAANVREKRIAPQVEFLARDFPARVFRGLLHDVRKEENSKDCPFGDSPNEADEKADQGDDEDDDGGEHKAQDGGWIIIGKERKKNV</sequence>
<feature type="compositionally biased region" description="Acidic residues" evidence="1">
    <location>
        <begin position="323"/>
        <end position="333"/>
    </location>
</feature>
<keyword evidence="3" id="KW-1185">Reference proteome</keyword>
<evidence type="ECO:0000256" key="1">
    <source>
        <dbReference type="SAM" id="MobiDB-lite"/>
    </source>
</evidence>
<feature type="region of interest" description="Disordered" evidence="1">
    <location>
        <begin position="101"/>
        <end position="121"/>
    </location>
</feature>
<protein>
    <submittedName>
        <fullName evidence="2">Uncharacterized protein</fullName>
    </submittedName>
</protein>
<accession>A0A292Q1G5</accession>
<dbReference type="Proteomes" id="UP001412239">
    <property type="component" value="Unassembled WGS sequence"/>
</dbReference>